<dbReference type="NCBIfam" id="NF002148">
    <property type="entry name" value="PRK00982.1-2"/>
    <property type="match status" value="1"/>
</dbReference>
<keyword evidence="6" id="KW-1185">Reference proteome</keyword>
<dbReference type="InterPro" id="IPR036736">
    <property type="entry name" value="ACP-like_sf"/>
</dbReference>
<dbReference type="Proteomes" id="UP000199345">
    <property type="component" value="Unassembled WGS sequence"/>
</dbReference>
<proteinExistence type="inferred from homology"/>
<keyword evidence="3" id="KW-0276">Fatty acid metabolism</keyword>
<keyword evidence="3" id="KW-0443">Lipid metabolism</keyword>
<dbReference type="GO" id="GO:0000035">
    <property type="term" value="F:acyl binding"/>
    <property type="evidence" value="ECO:0007669"/>
    <property type="project" value="TreeGrafter"/>
</dbReference>
<dbReference type="HAMAP" id="MF_01217">
    <property type="entry name" value="Acyl_carrier"/>
    <property type="match status" value="1"/>
</dbReference>
<feature type="domain" description="Carrier" evidence="4">
    <location>
        <begin position="1"/>
        <end position="76"/>
    </location>
</feature>
<comment type="subcellular location">
    <subcellularLocation>
        <location evidence="3">Cytoplasm</location>
    </subcellularLocation>
</comment>
<dbReference type="GO" id="GO:0009245">
    <property type="term" value="P:lipid A biosynthetic process"/>
    <property type="evidence" value="ECO:0007669"/>
    <property type="project" value="TreeGrafter"/>
</dbReference>
<dbReference type="Gene3D" id="1.10.1200.10">
    <property type="entry name" value="ACP-like"/>
    <property type="match status" value="1"/>
</dbReference>
<dbReference type="GO" id="GO:0005829">
    <property type="term" value="C:cytosol"/>
    <property type="evidence" value="ECO:0007669"/>
    <property type="project" value="TreeGrafter"/>
</dbReference>
<comment type="function">
    <text evidence="3">Carrier of the growing fatty acid chain in fatty acid biosynthesis.</text>
</comment>
<dbReference type="GO" id="GO:0016020">
    <property type="term" value="C:membrane"/>
    <property type="evidence" value="ECO:0007669"/>
    <property type="project" value="GOC"/>
</dbReference>
<evidence type="ECO:0000259" key="4">
    <source>
        <dbReference type="PROSITE" id="PS50075"/>
    </source>
</evidence>
<accession>A0A1I0E8A5</accession>
<keyword evidence="2 3" id="KW-0597">Phosphoprotein</keyword>
<keyword evidence="3" id="KW-0444">Lipid biosynthesis</keyword>
<dbReference type="Pfam" id="PF00550">
    <property type="entry name" value="PP-binding"/>
    <property type="match status" value="1"/>
</dbReference>
<dbReference type="PROSITE" id="PS50075">
    <property type="entry name" value="CARRIER"/>
    <property type="match status" value="1"/>
</dbReference>
<evidence type="ECO:0000256" key="2">
    <source>
        <dbReference type="ARBA" id="ARBA00022553"/>
    </source>
</evidence>
<evidence type="ECO:0000256" key="3">
    <source>
        <dbReference type="HAMAP-Rule" id="MF_01217"/>
    </source>
</evidence>
<evidence type="ECO:0000313" key="6">
    <source>
        <dbReference type="Proteomes" id="UP000199345"/>
    </source>
</evidence>
<dbReference type="RefSeq" id="WP_090659965.1">
    <property type="nucleotide sequence ID" value="NZ_FOIA01000025.1"/>
</dbReference>
<dbReference type="PANTHER" id="PTHR20863">
    <property type="entry name" value="ACYL CARRIER PROTEIN"/>
    <property type="match status" value="1"/>
</dbReference>
<dbReference type="InterPro" id="IPR009081">
    <property type="entry name" value="PP-bd_ACP"/>
</dbReference>
<evidence type="ECO:0000313" key="5">
    <source>
        <dbReference type="EMBL" id="SET41249.1"/>
    </source>
</evidence>
<evidence type="ECO:0000256" key="1">
    <source>
        <dbReference type="ARBA" id="ARBA00022450"/>
    </source>
</evidence>
<keyword evidence="3" id="KW-0963">Cytoplasm</keyword>
<dbReference type="InterPro" id="IPR003231">
    <property type="entry name" value="ACP"/>
</dbReference>
<dbReference type="GO" id="GO:0000036">
    <property type="term" value="F:acyl carrier activity"/>
    <property type="evidence" value="ECO:0007669"/>
    <property type="project" value="UniProtKB-UniRule"/>
</dbReference>
<comment type="similarity">
    <text evidence="3">Belongs to the acyl carrier protein (ACP) family.</text>
</comment>
<reference evidence="6" key="1">
    <citation type="submission" date="2016-10" db="EMBL/GenBank/DDBJ databases">
        <authorList>
            <person name="Varghese N."/>
            <person name="Submissions S."/>
        </authorList>
    </citation>
    <scope>NUCLEOTIDE SEQUENCE [LARGE SCALE GENOMIC DNA]</scope>
    <source>
        <strain evidence="6">Nm71</strain>
    </source>
</reference>
<comment type="pathway">
    <text evidence="3">Lipid metabolism; fatty acid biosynthesis.</text>
</comment>
<keyword evidence="3" id="KW-0275">Fatty acid biosynthesis</keyword>
<feature type="modified residue" description="O-(pantetheine 4'-phosphoryl)serine" evidence="3">
    <location>
        <position position="36"/>
    </location>
</feature>
<gene>
    <name evidence="3" type="primary">acpP</name>
    <name evidence="5" type="ORF">SAMN05216326_12558</name>
</gene>
<dbReference type="EMBL" id="FOIA01000025">
    <property type="protein sequence ID" value="SET41249.1"/>
    <property type="molecule type" value="Genomic_DNA"/>
</dbReference>
<dbReference type="PANTHER" id="PTHR20863:SF76">
    <property type="entry name" value="CARRIER DOMAIN-CONTAINING PROTEIN"/>
    <property type="match status" value="1"/>
</dbReference>
<dbReference type="OrthoDB" id="9804551at2"/>
<dbReference type="AlphaFoldDB" id="A0A1I0E8A5"/>
<dbReference type="UniPathway" id="UPA00094"/>
<organism evidence="5 6">
    <name type="scientific">Nitrosomonas marina</name>
    <dbReference type="NCBI Taxonomy" id="917"/>
    <lineage>
        <taxon>Bacteria</taxon>
        <taxon>Pseudomonadati</taxon>
        <taxon>Pseudomonadota</taxon>
        <taxon>Betaproteobacteria</taxon>
        <taxon>Nitrosomonadales</taxon>
        <taxon>Nitrosomonadaceae</taxon>
        <taxon>Nitrosomonas</taxon>
    </lineage>
</organism>
<dbReference type="SUPFAM" id="SSF47336">
    <property type="entry name" value="ACP-like"/>
    <property type="match status" value="1"/>
</dbReference>
<sequence>MSVNKVVKGILSEKLGVDRRSIRMDSRIGDDLCADSLKFLEIIIALESELDISIEDSDAEKVVTVRDLLDVVRNEVDLKRQAKAA</sequence>
<protein>
    <recommendedName>
        <fullName evidence="3">Acyl carrier protein</fullName>
        <shortName evidence="3">ACP</shortName>
    </recommendedName>
</protein>
<name>A0A1I0E8A5_9PROT</name>
<comment type="PTM">
    <text evidence="3">4'-phosphopantetheine is transferred from CoA to a specific serine of apo-ACP by AcpS. This modification is essential for activity because fatty acids are bound in thioester linkage to the sulfhydryl of the prosthetic group.</text>
</comment>
<keyword evidence="1 3" id="KW-0596">Phosphopantetheine</keyword>